<proteinExistence type="predicted"/>
<protein>
    <submittedName>
        <fullName evidence="2">Uncharacterized protein</fullName>
    </submittedName>
</protein>
<feature type="region of interest" description="Disordered" evidence="1">
    <location>
        <begin position="1"/>
        <end position="23"/>
    </location>
</feature>
<dbReference type="Proteomes" id="UP001501637">
    <property type="component" value="Unassembled WGS sequence"/>
</dbReference>
<gene>
    <name evidence="2" type="ORF">GCM10010449_24780</name>
</gene>
<evidence type="ECO:0000313" key="2">
    <source>
        <dbReference type="EMBL" id="GAA3100645.1"/>
    </source>
</evidence>
<feature type="compositionally biased region" description="Basic and acidic residues" evidence="1">
    <location>
        <begin position="1"/>
        <end position="16"/>
    </location>
</feature>
<evidence type="ECO:0000256" key="1">
    <source>
        <dbReference type="SAM" id="MobiDB-lite"/>
    </source>
</evidence>
<reference evidence="3" key="1">
    <citation type="journal article" date="2019" name="Int. J. Syst. Evol. Microbiol.">
        <title>The Global Catalogue of Microorganisms (GCM) 10K type strain sequencing project: providing services to taxonomists for standard genome sequencing and annotation.</title>
        <authorList>
            <consortium name="The Broad Institute Genomics Platform"/>
            <consortium name="The Broad Institute Genome Sequencing Center for Infectious Disease"/>
            <person name="Wu L."/>
            <person name="Ma J."/>
        </authorList>
    </citation>
    <scope>NUCLEOTIDE SEQUENCE [LARGE SCALE GENOMIC DNA]</scope>
    <source>
        <strain evidence="3">JCM 9092</strain>
    </source>
</reference>
<organism evidence="2 3">
    <name type="scientific">Streptomyces rectiviolaceus</name>
    <dbReference type="NCBI Taxonomy" id="332591"/>
    <lineage>
        <taxon>Bacteria</taxon>
        <taxon>Bacillati</taxon>
        <taxon>Actinomycetota</taxon>
        <taxon>Actinomycetes</taxon>
        <taxon>Kitasatosporales</taxon>
        <taxon>Streptomycetaceae</taxon>
        <taxon>Streptomyces</taxon>
    </lineage>
</organism>
<accession>A0ABP6MCK1</accession>
<evidence type="ECO:0000313" key="3">
    <source>
        <dbReference type="Proteomes" id="UP001501637"/>
    </source>
</evidence>
<name>A0ABP6MCK1_9ACTN</name>
<sequence length="68" mass="7496">MDGGEDAARRRVDGVGRRARAASPLARDECFVGWDAEHGGLLAERDVVEQNVAERDLREGSRMNAERS</sequence>
<keyword evidence="3" id="KW-1185">Reference proteome</keyword>
<comment type="caution">
    <text evidence="2">The sequence shown here is derived from an EMBL/GenBank/DDBJ whole genome shotgun (WGS) entry which is preliminary data.</text>
</comment>
<dbReference type="EMBL" id="BAAAUG010000037">
    <property type="protein sequence ID" value="GAA3100645.1"/>
    <property type="molecule type" value="Genomic_DNA"/>
</dbReference>